<evidence type="ECO:0000256" key="6">
    <source>
        <dbReference type="SAM" id="MobiDB-lite"/>
    </source>
</evidence>
<protein>
    <recommendedName>
        <fullName evidence="3">Recombination-associated protein RdgC</fullName>
    </recommendedName>
</protein>
<evidence type="ECO:0000256" key="2">
    <source>
        <dbReference type="ARBA" id="ARBA00008657"/>
    </source>
</evidence>
<evidence type="ECO:0000256" key="1">
    <source>
        <dbReference type="ARBA" id="ARBA00004453"/>
    </source>
</evidence>
<sequence length="350" mass="37795">MPDNGRLSKPVEKRVSVSVFKNVIVYRIEPAWSQTLAEAEEALAKARFEPCGPSQEKSAGWVEPRGEANGPLVESIDGQWLVEYMIESKAVPGSVVRRKLDERCAQIEATTGRKPGKKEKKELKEDITLELLPMAFTRSARVAVWIDKAENRLVINSGNAARADEVVTSLVKSLDGFAVALINTQVEPAAAMANWLLTQEPPAGFTIDRECELKASDDSKAVVRYAKHPLDIEEVQKHITDGKRPTRLALTWDDRVSFELTHGMLIRKIVFLEGTGDGAAGGKKEDNFDADVAIATGELGQLVPALLDALGGEAAFTGAPADAAAPKPVAEAPTTTTPADAEAEEEDAPF</sequence>
<dbReference type="GO" id="GO:0000018">
    <property type="term" value="P:regulation of DNA recombination"/>
    <property type="evidence" value="ECO:0007669"/>
    <property type="project" value="TreeGrafter"/>
</dbReference>
<keyword evidence="8" id="KW-1185">Reference proteome</keyword>
<proteinExistence type="inferred from homology"/>
<dbReference type="GO" id="GO:0006310">
    <property type="term" value="P:DNA recombination"/>
    <property type="evidence" value="ECO:0007669"/>
    <property type="project" value="UniProtKB-KW"/>
</dbReference>
<dbReference type="AlphaFoldDB" id="A0A0H2M3K5"/>
<dbReference type="Proteomes" id="UP000035170">
    <property type="component" value="Unassembled WGS sequence"/>
</dbReference>
<organism evidence="7 8">
    <name type="scientific">Variovorax paradoxus</name>
    <dbReference type="NCBI Taxonomy" id="34073"/>
    <lineage>
        <taxon>Bacteria</taxon>
        <taxon>Pseudomonadati</taxon>
        <taxon>Pseudomonadota</taxon>
        <taxon>Betaproteobacteria</taxon>
        <taxon>Burkholderiales</taxon>
        <taxon>Comamonadaceae</taxon>
        <taxon>Variovorax</taxon>
    </lineage>
</organism>
<evidence type="ECO:0000256" key="5">
    <source>
        <dbReference type="ARBA" id="ARBA00023172"/>
    </source>
</evidence>
<accession>A0A0H2M3K5</accession>
<dbReference type="GO" id="GO:0003690">
    <property type="term" value="F:double-stranded DNA binding"/>
    <property type="evidence" value="ECO:0007669"/>
    <property type="project" value="TreeGrafter"/>
</dbReference>
<dbReference type="EMBL" id="JZWI01000008">
    <property type="protein sequence ID" value="KLN56944.1"/>
    <property type="molecule type" value="Genomic_DNA"/>
</dbReference>
<evidence type="ECO:0000313" key="8">
    <source>
        <dbReference type="Proteomes" id="UP000035170"/>
    </source>
</evidence>
<reference evidence="7 8" key="1">
    <citation type="submission" date="2015-03" db="EMBL/GenBank/DDBJ databases">
        <title>Genome sequence of Variovorax paradoxus TBEA6.</title>
        <authorList>
            <person name="Poehlein A."/>
            <person name="Schuldes J."/>
            <person name="Wuebbeler J.H."/>
            <person name="Hiessl S."/>
            <person name="Steinbuechel A."/>
            <person name="Daniel R."/>
        </authorList>
    </citation>
    <scope>NUCLEOTIDE SEQUENCE [LARGE SCALE GENOMIC DNA]</scope>
    <source>
        <strain evidence="7 8">TBEA6</strain>
    </source>
</reference>
<feature type="compositionally biased region" description="Acidic residues" evidence="6">
    <location>
        <begin position="341"/>
        <end position="350"/>
    </location>
</feature>
<dbReference type="InterPro" id="IPR007476">
    <property type="entry name" value="RdgC"/>
</dbReference>
<dbReference type="PANTHER" id="PTHR38103:SF1">
    <property type="entry name" value="RECOMBINATION-ASSOCIATED PROTEIN RDGC"/>
    <property type="match status" value="1"/>
</dbReference>
<name>A0A0H2M3K5_VARPD</name>
<dbReference type="NCBIfam" id="NF001464">
    <property type="entry name" value="PRK00321.1-5"/>
    <property type="match status" value="1"/>
</dbReference>
<comment type="caution">
    <text evidence="7">The sequence shown here is derived from an EMBL/GenBank/DDBJ whole genome shotgun (WGS) entry which is preliminary data.</text>
</comment>
<dbReference type="PATRIC" id="fig|34073.19.peg.1693"/>
<evidence type="ECO:0000256" key="3">
    <source>
        <dbReference type="ARBA" id="ARBA00022296"/>
    </source>
</evidence>
<dbReference type="GO" id="GO:0043590">
    <property type="term" value="C:bacterial nucleoid"/>
    <property type="evidence" value="ECO:0007669"/>
    <property type="project" value="TreeGrafter"/>
</dbReference>
<keyword evidence="4" id="KW-0963">Cytoplasm</keyword>
<feature type="region of interest" description="Disordered" evidence="6">
    <location>
        <begin position="319"/>
        <end position="350"/>
    </location>
</feature>
<dbReference type="PANTHER" id="PTHR38103">
    <property type="entry name" value="RECOMBINATION-ASSOCIATED PROTEIN RDGC"/>
    <property type="match status" value="1"/>
</dbReference>
<dbReference type="Pfam" id="PF04381">
    <property type="entry name" value="RdgC"/>
    <property type="match status" value="1"/>
</dbReference>
<feature type="compositionally biased region" description="Low complexity" evidence="6">
    <location>
        <begin position="319"/>
        <end position="340"/>
    </location>
</feature>
<comment type="subcellular location">
    <subcellularLocation>
        <location evidence="1">Cytoplasm</location>
        <location evidence="1">Nucleoid</location>
    </subcellularLocation>
</comment>
<evidence type="ECO:0000313" key="7">
    <source>
        <dbReference type="EMBL" id="KLN56944.1"/>
    </source>
</evidence>
<evidence type="ECO:0000256" key="4">
    <source>
        <dbReference type="ARBA" id="ARBA00022490"/>
    </source>
</evidence>
<gene>
    <name evidence="7" type="primary">rdgC</name>
    <name evidence="7" type="ORF">VPARA_16510</name>
</gene>
<keyword evidence="5" id="KW-0233">DNA recombination</keyword>
<comment type="similarity">
    <text evidence="2">Belongs to the RdgC family.</text>
</comment>
<dbReference type="NCBIfam" id="NF001463">
    <property type="entry name" value="PRK00321.1-4"/>
    <property type="match status" value="1"/>
</dbReference>